<evidence type="ECO:0000313" key="4">
    <source>
        <dbReference type="Proteomes" id="UP000006620"/>
    </source>
</evidence>
<dbReference type="InterPro" id="IPR003675">
    <property type="entry name" value="Rce1/LyrA-like_dom"/>
</dbReference>
<dbReference type="HOGENOM" id="CLU_1053109_0_0_9"/>
<organism evidence="3 4">
    <name type="scientific">Paenibacillus mucilaginosus (strain KNP414)</name>
    <dbReference type="NCBI Taxonomy" id="1036673"/>
    <lineage>
        <taxon>Bacteria</taxon>
        <taxon>Bacillati</taxon>
        <taxon>Bacillota</taxon>
        <taxon>Bacilli</taxon>
        <taxon>Bacillales</taxon>
        <taxon>Paenibacillaceae</taxon>
        <taxon>Paenibacillus</taxon>
    </lineage>
</organism>
<evidence type="ECO:0000313" key="3">
    <source>
        <dbReference type="EMBL" id="AEI39427.1"/>
    </source>
</evidence>
<reference evidence="3 4" key="2">
    <citation type="journal article" date="2013" name="Genome Announc.">
        <title>Genome Sequence of Growth-Improving Paenibacillus mucilaginosus Strain KNP414.</title>
        <authorList>
            <person name="Lu J.J."/>
            <person name="Wang J.F."/>
            <person name="Hu X.F."/>
        </authorList>
    </citation>
    <scope>NUCLEOTIDE SEQUENCE [LARGE SCALE GENOMIC DNA]</scope>
    <source>
        <strain evidence="3 4">KNP414</strain>
    </source>
</reference>
<dbReference type="Pfam" id="PF02517">
    <property type="entry name" value="Rce1-like"/>
    <property type="match status" value="1"/>
</dbReference>
<feature type="transmembrane region" description="Helical" evidence="1">
    <location>
        <begin position="224"/>
        <end position="242"/>
    </location>
</feature>
<feature type="transmembrane region" description="Helical" evidence="1">
    <location>
        <begin position="172"/>
        <end position="190"/>
    </location>
</feature>
<dbReference type="KEGG" id="pms:KNP414_00837"/>
<evidence type="ECO:0000259" key="2">
    <source>
        <dbReference type="Pfam" id="PF02517"/>
    </source>
</evidence>
<evidence type="ECO:0000256" key="1">
    <source>
        <dbReference type="SAM" id="Phobius"/>
    </source>
</evidence>
<protein>
    <submittedName>
        <fullName evidence="3">Abortive infection protein</fullName>
    </submittedName>
</protein>
<accession>F8F4N5</accession>
<feature type="transmembrane region" description="Helical" evidence="1">
    <location>
        <begin position="249"/>
        <end position="269"/>
    </location>
</feature>
<reference evidence="4" key="1">
    <citation type="submission" date="2011-06" db="EMBL/GenBank/DDBJ databases">
        <title>Complete genome sequence of Paenibacillus mucilaginosus KNP414.</title>
        <authorList>
            <person name="Wang J."/>
            <person name="Hu S."/>
            <person name="Hu X."/>
            <person name="Zhang B."/>
            <person name="Dong D."/>
            <person name="Zhang S."/>
            <person name="Zhao K."/>
            <person name="Wu D."/>
        </authorList>
    </citation>
    <scope>NUCLEOTIDE SEQUENCE [LARGE SCALE GENOMIC DNA]</scope>
    <source>
        <strain evidence="4">KNP414</strain>
    </source>
</reference>
<keyword evidence="1" id="KW-0812">Transmembrane</keyword>
<dbReference type="PATRIC" id="fig|1036673.3.peg.744"/>
<feature type="domain" description="CAAX prenyl protease 2/Lysostaphin resistance protein A-like" evidence="2">
    <location>
        <begin position="172"/>
        <end position="261"/>
    </location>
</feature>
<keyword evidence="1" id="KW-1133">Transmembrane helix</keyword>
<feature type="transmembrane region" description="Helical" evidence="1">
    <location>
        <begin position="89"/>
        <end position="108"/>
    </location>
</feature>
<dbReference type="GO" id="GO:0004175">
    <property type="term" value="F:endopeptidase activity"/>
    <property type="evidence" value="ECO:0007669"/>
    <property type="project" value="UniProtKB-ARBA"/>
</dbReference>
<dbReference type="GO" id="GO:0080120">
    <property type="term" value="P:CAAX-box protein maturation"/>
    <property type="evidence" value="ECO:0007669"/>
    <property type="project" value="UniProtKB-ARBA"/>
</dbReference>
<name>F8F4N5_PAEMK</name>
<dbReference type="AlphaFoldDB" id="F8F4N5"/>
<feature type="transmembrane region" description="Helical" evidence="1">
    <location>
        <begin position="15"/>
        <end position="47"/>
    </location>
</feature>
<dbReference type="EMBL" id="CP002869">
    <property type="protein sequence ID" value="AEI39427.1"/>
    <property type="molecule type" value="Genomic_DNA"/>
</dbReference>
<sequence length="270" mass="30337">MLFREIMNLNQDRSAYLMACLFVGAVIGVQVLPLGYTAAGAAGLLLLSLFRPHASYRGAAAATAAYMAGYVIYTCLVPLFHALPGDREAVISLSRLSLIGFLVPFYFANRMDPPRVNYLKRGSFRETIYFPFIFSGFLRDPIWRFLLIFAAVTLTAFVWAMDWKQENLGRMLLYALLFAVINAPLEEVLWRGYVLSRFTDRLGETRGLLAMALGFGFYHYSLGFPWSICALFSFFGLLMGGVAVRSRGLLPVILLHFWMNVLFVLGGIVF</sequence>
<proteinExistence type="predicted"/>
<keyword evidence="1" id="KW-0472">Membrane</keyword>
<feature type="transmembrane region" description="Helical" evidence="1">
    <location>
        <begin position="59"/>
        <end position="83"/>
    </location>
</feature>
<gene>
    <name evidence="3" type="ordered locus">KNP414_00837</name>
</gene>
<dbReference type="Proteomes" id="UP000006620">
    <property type="component" value="Chromosome"/>
</dbReference>
<feature type="transmembrane region" description="Helical" evidence="1">
    <location>
        <begin position="142"/>
        <end position="160"/>
    </location>
</feature>